<reference evidence="6 7" key="1">
    <citation type="journal article" date="2016" name="Nat. Commun.">
        <title>Extremotolerant tardigrade genome and improved radiotolerance of human cultured cells by tardigrade-unique protein.</title>
        <authorList>
            <person name="Hashimoto T."/>
            <person name="Horikawa D.D."/>
            <person name="Saito Y."/>
            <person name="Kuwahara H."/>
            <person name="Kozuka-Hata H."/>
            <person name="Shin-I T."/>
            <person name="Minakuchi Y."/>
            <person name="Ohishi K."/>
            <person name="Motoyama A."/>
            <person name="Aizu T."/>
            <person name="Enomoto A."/>
            <person name="Kondo K."/>
            <person name="Tanaka S."/>
            <person name="Hara Y."/>
            <person name="Koshikawa S."/>
            <person name="Sagara H."/>
            <person name="Miura T."/>
            <person name="Yokobori S."/>
            <person name="Miyagawa K."/>
            <person name="Suzuki Y."/>
            <person name="Kubo T."/>
            <person name="Oyama M."/>
            <person name="Kohara Y."/>
            <person name="Fujiyama A."/>
            <person name="Arakawa K."/>
            <person name="Katayama T."/>
            <person name="Toyoda A."/>
            <person name="Kunieda T."/>
        </authorList>
    </citation>
    <scope>NUCLEOTIDE SEQUENCE [LARGE SCALE GENOMIC DNA]</scope>
    <source>
        <strain evidence="6 7">YOKOZUNA-1</strain>
    </source>
</reference>
<evidence type="ECO:0000259" key="5">
    <source>
        <dbReference type="Pfam" id="PF17407"/>
    </source>
</evidence>
<sequence>MKRKPQEDVDTLGTEKQRKREWNVKYDHLFSVVGADAALDSLARSLKTSPALYIEDIVRKAFGKRVTQVEVLATGDEAPPKRKRDAASAITIGLLLNRHEYKDVRELGPEAFTAGAKEFQEFWGDDNVQLRKFHDRPLSEAVIWKASSEAERRSICARIVKQVLKRHAAIDGKLVRYAGNVWDETLQFQKVSFPIKFPKSPTSEEVFQEIFQTYTTLSTDLRNIADLPLNITSVRSVAPALRFTEVFPPLPATFKLNANFVQPFVQSIPVQVVLEGSAKWPENRAAIARLKTAFQLQIAEVLKASNYAAVVTSGSPTVTSGSAGTATTSSTLRGAGSQFLLEVGVEGTRRKGNDLRPTAYHTSATELQVWKNGWCFTLEIVYLGEIQLSRKVTLPDGRTKLEDTLEHNFLKRKFDLDVKLSGALGGFSRQFESFGLTCRLAKRWISSQLLHPYVPPEIVELIVAYVYLHESREELLVSSDLAFVKFLSILSNFDWAKSLMIVNFNDELTSPEVNQLKQEFSLRRKEYPPMCVLTPFDNTSTWSAEGPTSLVLKRLTLLARAAFEASAQLRLGEGVRDAKALFRAPMDDQADCVIHLKKKMVARRHEMLDLVEDLPAEQSVKSEDSKPVKGNARKTNQPVVISMPHLELVDAKSNKPINNILVDFDTVSLYVESLRNTYGNFAYFFVDLHGGYTVHVVWKTAACQPVPFDADRSFGRMVSGDNKAIMSVNVSAMVEDFSLLGRGLVQRVELRSDKWTIV</sequence>
<dbReference type="Pfam" id="PF17407">
    <property type="entry name" value="Nrap_D6"/>
    <property type="match status" value="1"/>
</dbReference>
<dbReference type="InterPro" id="IPR005554">
    <property type="entry name" value="NOL6/Upt22"/>
</dbReference>
<keyword evidence="7" id="KW-1185">Reference proteome</keyword>
<evidence type="ECO:0000259" key="2">
    <source>
        <dbReference type="Pfam" id="PF17404"/>
    </source>
</evidence>
<dbReference type="InterPro" id="IPR035369">
    <property type="entry name" value="Nrap_D4"/>
</dbReference>
<dbReference type="Pfam" id="PF17406">
    <property type="entry name" value="Nrap_D5"/>
    <property type="match status" value="1"/>
</dbReference>
<evidence type="ECO:0000256" key="1">
    <source>
        <dbReference type="RuleBase" id="RU364032"/>
    </source>
</evidence>
<dbReference type="GO" id="GO:0032040">
    <property type="term" value="C:small-subunit processome"/>
    <property type="evidence" value="ECO:0007669"/>
    <property type="project" value="TreeGrafter"/>
</dbReference>
<evidence type="ECO:0000259" key="3">
    <source>
        <dbReference type="Pfam" id="PF17405"/>
    </source>
</evidence>
<comment type="similarity">
    <text evidence="1">Belongs to the NRAP family.</text>
</comment>
<feature type="domain" description="Nrap protein" evidence="3">
    <location>
        <begin position="199"/>
        <end position="424"/>
    </location>
</feature>
<dbReference type="Proteomes" id="UP000186922">
    <property type="component" value="Unassembled WGS sequence"/>
</dbReference>
<dbReference type="Pfam" id="PF17404">
    <property type="entry name" value="Nrap_D3"/>
    <property type="match status" value="1"/>
</dbReference>
<dbReference type="GO" id="GO:0034456">
    <property type="term" value="C:UTP-C complex"/>
    <property type="evidence" value="ECO:0007669"/>
    <property type="project" value="TreeGrafter"/>
</dbReference>
<feature type="domain" description="Nrap protein" evidence="5">
    <location>
        <begin position="591"/>
        <end position="748"/>
    </location>
</feature>
<keyword evidence="1" id="KW-0694">RNA-binding</keyword>
<dbReference type="InterPro" id="IPR035370">
    <property type="entry name" value="Nrap_D5"/>
</dbReference>
<feature type="domain" description="Nrap protein" evidence="4">
    <location>
        <begin position="431"/>
        <end position="583"/>
    </location>
</feature>
<gene>
    <name evidence="6" type="primary">RvY_16866-1</name>
    <name evidence="6" type="synonym">RvY_16866.1</name>
    <name evidence="6" type="ORF">RvY_16866</name>
</gene>
<dbReference type="GO" id="GO:0032545">
    <property type="term" value="C:CURI complex"/>
    <property type="evidence" value="ECO:0007669"/>
    <property type="project" value="TreeGrafter"/>
</dbReference>
<dbReference type="PANTHER" id="PTHR17972:SF0">
    <property type="entry name" value="NUCLEOLAR PROTEIN 6"/>
    <property type="match status" value="1"/>
</dbReference>
<protein>
    <recommendedName>
        <fullName evidence="1">Nucleolar protein 6</fullName>
    </recommendedName>
</protein>
<evidence type="ECO:0000259" key="4">
    <source>
        <dbReference type="Pfam" id="PF17406"/>
    </source>
</evidence>
<dbReference type="PANTHER" id="PTHR17972">
    <property type="entry name" value="NUCLEOLAR RNA-ASSOCIATED PROTEIN"/>
    <property type="match status" value="1"/>
</dbReference>
<dbReference type="Pfam" id="PF17405">
    <property type="entry name" value="Nrap_D4"/>
    <property type="match status" value="1"/>
</dbReference>
<dbReference type="EMBL" id="BDGG01000014">
    <property type="protein sequence ID" value="GAV06960.1"/>
    <property type="molecule type" value="Genomic_DNA"/>
</dbReference>
<comment type="subcellular location">
    <subcellularLocation>
        <location evidence="1">Nucleus</location>
        <location evidence="1">Nucleolus</location>
    </subcellularLocation>
</comment>
<dbReference type="STRING" id="947166.A0A1D1W005"/>
<comment type="caution">
    <text evidence="6">The sequence shown here is derived from an EMBL/GenBank/DDBJ whole genome shotgun (WGS) entry which is preliminary data.</text>
</comment>
<dbReference type="SUPFAM" id="SSF81631">
    <property type="entry name" value="PAP/OAS1 substrate-binding domain"/>
    <property type="match status" value="1"/>
</dbReference>
<dbReference type="GO" id="GO:0006364">
    <property type="term" value="P:rRNA processing"/>
    <property type="evidence" value="ECO:0007669"/>
    <property type="project" value="TreeGrafter"/>
</dbReference>
<organism evidence="6 7">
    <name type="scientific">Ramazzottius varieornatus</name>
    <name type="common">Water bear</name>
    <name type="synonym">Tardigrade</name>
    <dbReference type="NCBI Taxonomy" id="947166"/>
    <lineage>
        <taxon>Eukaryota</taxon>
        <taxon>Metazoa</taxon>
        <taxon>Ecdysozoa</taxon>
        <taxon>Tardigrada</taxon>
        <taxon>Eutardigrada</taxon>
        <taxon>Parachela</taxon>
        <taxon>Hypsibioidea</taxon>
        <taxon>Ramazzottiidae</taxon>
        <taxon>Ramazzottius</taxon>
    </lineage>
</organism>
<dbReference type="InterPro" id="IPR035371">
    <property type="entry name" value="Nrap_D6"/>
</dbReference>
<name>A0A1D1W005_RAMVA</name>
<proteinExistence type="inferred from homology"/>
<dbReference type="GO" id="GO:0003723">
    <property type="term" value="F:RNA binding"/>
    <property type="evidence" value="ECO:0007669"/>
    <property type="project" value="UniProtKB-KW"/>
</dbReference>
<evidence type="ECO:0000313" key="6">
    <source>
        <dbReference type="EMBL" id="GAV06960.1"/>
    </source>
</evidence>
<dbReference type="InterPro" id="IPR035368">
    <property type="entry name" value="Nrap_D3"/>
</dbReference>
<dbReference type="GO" id="GO:0006409">
    <property type="term" value="P:tRNA export from nucleus"/>
    <property type="evidence" value="ECO:0007669"/>
    <property type="project" value="TreeGrafter"/>
</dbReference>
<dbReference type="OrthoDB" id="10251401at2759"/>
<evidence type="ECO:0000313" key="7">
    <source>
        <dbReference type="Proteomes" id="UP000186922"/>
    </source>
</evidence>
<accession>A0A1D1W005</accession>
<feature type="domain" description="Nrap protein" evidence="2">
    <location>
        <begin position="46"/>
        <end position="168"/>
    </location>
</feature>
<dbReference type="Gene3D" id="3.30.70.3030">
    <property type="match status" value="1"/>
</dbReference>
<keyword evidence="1" id="KW-0539">Nucleus</keyword>
<dbReference type="AlphaFoldDB" id="A0A1D1W005"/>